<name>A0A1H1RNI4_9BRAD</name>
<keyword evidence="2" id="KW-1185">Reference proteome</keyword>
<organism evidence="1 2">
    <name type="scientific">Bradyrhizobium canariense</name>
    <dbReference type="NCBI Taxonomy" id="255045"/>
    <lineage>
        <taxon>Bacteria</taxon>
        <taxon>Pseudomonadati</taxon>
        <taxon>Pseudomonadota</taxon>
        <taxon>Alphaproteobacteria</taxon>
        <taxon>Hyphomicrobiales</taxon>
        <taxon>Nitrobacteraceae</taxon>
        <taxon>Bradyrhizobium</taxon>
    </lineage>
</organism>
<gene>
    <name evidence="1" type="ORF">SAMN05444158_1859</name>
</gene>
<reference evidence="2" key="1">
    <citation type="submission" date="2016-10" db="EMBL/GenBank/DDBJ databases">
        <authorList>
            <person name="Varghese N."/>
            <person name="Submissions S."/>
        </authorList>
    </citation>
    <scope>NUCLEOTIDE SEQUENCE [LARGE SCALE GENOMIC DNA]</scope>
    <source>
        <strain evidence="2">GAS369</strain>
    </source>
</reference>
<proteinExistence type="predicted"/>
<dbReference type="InterPro" id="IPR025506">
    <property type="entry name" value="Abi_alpha"/>
</dbReference>
<evidence type="ECO:0008006" key="3">
    <source>
        <dbReference type="Google" id="ProtNLM"/>
    </source>
</evidence>
<dbReference type="AlphaFoldDB" id="A0A1H1RNI4"/>
<protein>
    <recommendedName>
        <fullName evidence="3">DUF4393 domain-containing protein</fullName>
    </recommendedName>
</protein>
<dbReference type="EMBL" id="LT629750">
    <property type="protein sequence ID" value="SDS37254.1"/>
    <property type="molecule type" value="Genomic_DNA"/>
</dbReference>
<dbReference type="Proteomes" id="UP000243904">
    <property type="component" value="Chromosome I"/>
</dbReference>
<evidence type="ECO:0000313" key="1">
    <source>
        <dbReference type="EMBL" id="SDS37254.1"/>
    </source>
</evidence>
<dbReference type="Pfam" id="PF14337">
    <property type="entry name" value="Abi_alpha"/>
    <property type="match status" value="1"/>
</dbReference>
<dbReference type="RefSeq" id="WP_146687019.1">
    <property type="nucleotide sequence ID" value="NZ_LT629750.1"/>
</dbReference>
<evidence type="ECO:0000313" key="2">
    <source>
        <dbReference type="Proteomes" id="UP000243904"/>
    </source>
</evidence>
<accession>A0A1H1RNI4</accession>
<sequence length="171" mass="19123">MGDETDAFKEGAKAVQEVAKATGKVVDVGRGAGGWLDRIFGNGIEHAVARRWSDKEMTKRIEAAILDWERLELLVQKVEKRLRDKGITQTRLPPPKIMLPLIEHATMEYEDDLHTLWANLLGTALDTDGDQVHRKYVSTLAELSADDARALGGVDTYRIHKMMAARVMTAR</sequence>